<comment type="caution">
    <text evidence="1">The sequence shown here is derived from an EMBL/GenBank/DDBJ whole genome shotgun (WGS) entry which is preliminary data.</text>
</comment>
<evidence type="ECO:0000313" key="1">
    <source>
        <dbReference type="EMBL" id="KAJ8871111.1"/>
    </source>
</evidence>
<proteinExistence type="predicted"/>
<evidence type="ECO:0000313" key="2">
    <source>
        <dbReference type="Proteomes" id="UP001159363"/>
    </source>
</evidence>
<keyword evidence="2" id="KW-1185">Reference proteome</keyword>
<organism evidence="1 2">
    <name type="scientific">Dryococelus australis</name>
    <dbReference type="NCBI Taxonomy" id="614101"/>
    <lineage>
        <taxon>Eukaryota</taxon>
        <taxon>Metazoa</taxon>
        <taxon>Ecdysozoa</taxon>
        <taxon>Arthropoda</taxon>
        <taxon>Hexapoda</taxon>
        <taxon>Insecta</taxon>
        <taxon>Pterygota</taxon>
        <taxon>Neoptera</taxon>
        <taxon>Polyneoptera</taxon>
        <taxon>Phasmatodea</taxon>
        <taxon>Verophasmatodea</taxon>
        <taxon>Anareolatae</taxon>
        <taxon>Phasmatidae</taxon>
        <taxon>Eurycanthinae</taxon>
        <taxon>Dryococelus</taxon>
    </lineage>
</organism>
<reference evidence="1 2" key="1">
    <citation type="submission" date="2023-02" db="EMBL/GenBank/DDBJ databases">
        <title>LHISI_Scaffold_Assembly.</title>
        <authorList>
            <person name="Stuart O.P."/>
            <person name="Cleave R."/>
            <person name="Magrath M.J.L."/>
            <person name="Mikheyev A.S."/>
        </authorList>
    </citation>
    <scope>NUCLEOTIDE SEQUENCE [LARGE SCALE GENOMIC DNA]</scope>
    <source>
        <strain evidence="1">Daus_M_001</strain>
        <tissue evidence="1">Leg muscle</tissue>
    </source>
</reference>
<sequence length="131" mass="15049">MDQRVIKCLKRPYRRKLLSEILIIMELESKGLVEVLKSINIKIDDVTLLNVLQKLPNSKKLEVQDVQEWVTGGDDGSGNEVWTDEDIVQTAIVETQEEEEICKNEEGENISRTGRMKALQLAASYFEQQRD</sequence>
<dbReference type="Proteomes" id="UP001159363">
    <property type="component" value="Chromosome 11"/>
</dbReference>
<name>A0ABQ9GGN8_9NEOP</name>
<gene>
    <name evidence="1" type="ORF">PR048_027415</name>
</gene>
<protein>
    <submittedName>
        <fullName evidence="1">Uncharacterized protein</fullName>
    </submittedName>
</protein>
<accession>A0ABQ9GGN8</accession>
<dbReference type="EMBL" id="JARBHB010000012">
    <property type="protein sequence ID" value="KAJ8871111.1"/>
    <property type="molecule type" value="Genomic_DNA"/>
</dbReference>